<dbReference type="AlphaFoldDB" id="A0A8H6M985"/>
<proteinExistence type="predicted"/>
<keyword evidence="2" id="KW-1185">Reference proteome</keyword>
<reference evidence="1 2" key="1">
    <citation type="submission" date="2020-07" db="EMBL/GenBank/DDBJ databases">
        <title>Comparative genomics of pyrophilous fungi reveals a link between fire events and developmental genes.</title>
        <authorList>
            <consortium name="DOE Joint Genome Institute"/>
            <person name="Steindorff A.S."/>
            <person name="Carver A."/>
            <person name="Calhoun S."/>
            <person name="Stillman K."/>
            <person name="Liu H."/>
            <person name="Lipzen A."/>
            <person name="Pangilinan J."/>
            <person name="Labutti K."/>
            <person name="Bruns T.D."/>
            <person name="Grigoriev I.V."/>
        </authorList>
    </citation>
    <scope>NUCLEOTIDE SEQUENCE [LARGE SCALE GENOMIC DNA]</scope>
    <source>
        <strain evidence="1 2">CBS 144469</strain>
    </source>
</reference>
<organism evidence="1 2">
    <name type="scientific">Ephemerocybe angulata</name>
    <dbReference type="NCBI Taxonomy" id="980116"/>
    <lineage>
        <taxon>Eukaryota</taxon>
        <taxon>Fungi</taxon>
        <taxon>Dikarya</taxon>
        <taxon>Basidiomycota</taxon>
        <taxon>Agaricomycotina</taxon>
        <taxon>Agaricomycetes</taxon>
        <taxon>Agaricomycetidae</taxon>
        <taxon>Agaricales</taxon>
        <taxon>Agaricineae</taxon>
        <taxon>Psathyrellaceae</taxon>
        <taxon>Ephemerocybe</taxon>
    </lineage>
</organism>
<name>A0A8H6M985_9AGAR</name>
<accession>A0A8H6M985</accession>
<dbReference type="Proteomes" id="UP000521943">
    <property type="component" value="Unassembled WGS sequence"/>
</dbReference>
<sequence length="292" mass="32663">MATAADMTTEKSSASTCVGPRRGKFYHQLVTFEIEGVLHRISKEGLVRWSQFFRDMFEIPQAPGQREGDSDEKPIRLFGCTNVEFESLLEVLFPQELKCPPSLTKEEWIGVLKLSRLWDMPKVAAMAIDDLSVLPLSPAEKVTLGKAHGVPTWLREGYQALVSDITNSKTTLSELQDLGLETAFRVLRIRDEIYPRSAMAIGVTYTASTPNIFCSRCYQRGYTIRPATIPGNCGSCRNTTAEGFYVSMFDGITTTTDTSQATDVKVSEIFKEELEEERRRDEPNAKGQLLVA</sequence>
<evidence type="ECO:0000313" key="1">
    <source>
        <dbReference type="EMBL" id="KAF6756741.1"/>
    </source>
</evidence>
<gene>
    <name evidence="1" type="ORF">DFP72DRAFT_963946</name>
</gene>
<comment type="caution">
    <text evidence="1">The sequence shown here is derived from an EMBL/GenBank/DDBJ whole genome shotgun (WGS) entry which is preliminary data.</text>
</comment>
<protein>
    <recommendedName>
        <fullName evidence="3">BTB domain-containing protein</fullName>
    </recommendedName>
</protein>
<evidence type="ECO:0000313" key="2">
    <source>
        <dbReference type="Proteomes" id="UP000521943"/>
    </source>
</evidence>
<dbReference type="Gene3D" id="3.30.710.10">
    <property type="entry name" value="Potassium Channel Kv1.1, Chain A"/>
    <property type="match status" value="1"/>
</dbReference>
<dbReference type="EMBL" id="JACGCI010000025">
    <property type="protein sequence ID" value="KAF6756741.1"/>
    <property type="molecule type" value="Genomic_DNA"/>
</dbReference>
<dbReference type="OrthoDB" id="2593747at2759"/>
<dbReference type="InterPro" id="IPR011333">
    <property type="entry name" value="SKP1/BTB/POZ_sf"/>
</dbReference>
<dbReference type="SUPFAM" id="SSF54695">
    <property type="entry name" value="POZ domain"/>
    <property type="match status" value="1"/>
</dbReference>
<evidence type="ECO:0008006" key="3">
    <source>
        <dbReference type="Google" id="ProtNLM"/>
    </source>
</evidence>